<accession>A0A974GVE1</accession>
<dbReference type="EMBL" id="JACBNQ010000001">
    <property type="protein sequence ID" value="NYB73000.1"/>
    <property type="molecule type" value="Genomic_DNA"/>
</dbReference>
<dbReference type="InterPro" id="IPR041916">
    <property type="entry name" value="Anti_sigma_zinc_sf"/>
</dbReference>
<keyword evidence="4" id="KW-0472">Membrane</keyword>
<dbReference type="Proteomes" id="UP000611629">
    <property type="component" value="Unassembled WGS sequence"/>
</dbReference>
<evidence type="ECO:0000256" key="4">
    <source>
        <dbReference type="SAM" id="Phobius"/>
    </source>
</evidence>
<organism evidence="7 8">
    <name type="scientific">Sedimentibacter hydroxybenzoicus DSM 7310</name>
    <dbReference type="NCBI Taxonomy" id="1123245"/>
    <lineage>
        <taxon>Bacteria</taxon>
        <taxon>Bacillati</taxon>
        <taxon>Bacillota</taxon>
        <taxon>Tissierellia</taxon>
        <taxon>Sedimentibacter</taxon>
    </lineage>
</organism>
<evidence type="ECO:0000313" key="7">
    <source>
        <dbReference type="EMBL" id="NYB73000.1"/>
    </source>
</evidence>
<protein>
    <recommendedName>
        <fullName evidence="2">Anti-sigma-W factor RsiW</fullName>
    </recommendedName>
</protein>
<feature type="coiled-coil region" evidence="3">
    <location>
        <begin position="299"/>
        <end position="346"/>
    </location>
</feature>
<dbReference type="InterPro" id="IPR027383">
    <property type="entry name" value="Znf_put"/>
</dbReference>
<keyword evidence="3" id="KW-0175">Coiled coil</keyword>
<evidence type="ECO:0000259" key="6">
    <source>
        <dbReference type="Pfam" id="PF14257"/>
    </source>
</evidence>
<reference evidence="7" key="1">
    <citation type="submission" date="2020-07" db="EMBL/GenBank/DDBJ databases">
        <title>Genomic analysis of a strain of Sedimentibacter Hydroxybenzoicus DSM7310.</title>
        <authorList>
            <person name="Ma S."/>
        </authorList>
    </citation>
    <scope>NUCLEOTIDE SEQUENCE</scope>
    <source>
        <strain evidence="7">DSM 7310</strain>
    </source>
</reference>
<keyword evidence="4" id="KW-0812">Transmembrane</keyword>
<proteinExistence type="inferred from homology"/>
<evidence type="ECO:0000313" key="8">
    <source>
        <dbReference type="Proteomes" id="UP000611629"/>
    </source>
</evidence>
<dbReference type="Gene3D" id="1.10.10.1320">
    <property type="entry name" value="Anti-sigma factor, zinc-finger domain"/>
    <property type="match status" value="1"/>
</dbReference>
<dbReference type="InterPro" id="IPR025645">
    <property type="entry name" value="DUF4349"/>
</dbReference>
<name>A0A974GVE1_SEDHY</name>
<comment type="caution">
    <text evidence="7">The sequence shown here is derived from an EMBL/GenBank/DDBJ whole genome shotgun (WGS) entry which is preliminary data.</text>
</comment>
<evidence type="ECO:0000256" key="3">
    <source>
        <dbReference type="SAM" id="Coils"/>
    </source>
</evidence>
<dbReference type="RefSeq" id="WP_179236663.1">
    <property type="nucleotide sequence ID" value="NZ_JACBNQ010000001.1"/>
</dbReference>
<keyword evidence="4" id="KW-1133">Transmembrane helix</keyword>
<evidence type="ECO:0000256" key="1">
    <source>
        <dbReference type="ARBA" id="ARBA00024353"/>
    </source>
</evidence>
<dbReference type="Pfam" id="PF13490">
    <property type="entry name" value="zf-HC2"/>
    <property type="match status" value="1"/>
</dbReference>
<comment type="similarity">
    <text evidence="1">Belongs to the zinc-associated anti-sigma factor (ZAS) superfamily. Anti-sigma-W factor family.</text>
</comment>
<evidence type="ECO:0000256" key="2">
    <source>
        <dbReference type="ARBA" id="ARBA00024438"/>
    </source>
</evidence>
<feature type="transmembrane region" description="Helical" evidence="4">
    <location>
        <begin position="98"/>
        <end position="117"/>
    </location>
</feature>
<feature type="transmembrane region" description="Helical" evidence="4">
    <location>
        <begin position="394"/>
        <end position="417"/>
    </location>
</feature>
<feature type="coiled-coil region" evidence="3">
    <location>
        <begin position="26"/>
        <end position="53"/>
    </location>
</feature>
<gene>
    <name evidence="7" type="ORF">HZF24_02460</name>
</gene>
<evidence type="ECO:0000259" key="5">
    <source>
        <dbReference type="Pfam" id="PF13490"/>
    </source>
</evidence>
<feature type="domain" description="Putative zinc-finger" evidence="5">
    <location>
        <begin position="3"/>
        <end position="36"/>
    </location>
</feature>
<keyword evidence="8" id="KW-1185">Reference proteome</keyword>
<sequence length="427" mass="48928">MNCDEIRNLIFSYIDNEADEDEKLLIEEHIENCDECKKELEEYRKIIKALNDLPDEEPPAGYCKRLHEKLLNSKVTVFKDESVIESNTPKKRKSKYGWVKYASLAAAVVLVFTVAAINNLKLSGMKSTENNIAYDSAEPSAPQAAPRAESPAELKSYSVRGNEFADQDYNNQERIASEESGYAGVKDKISTMSLDTREMKIIKSGTIYAQTEDYDNFLKDLEDKISSLGGFIENNNTEVYQVHNDNKLMYGNLKLRIPQESFYELISYLESFTEVRRKNVSENDVTKEYYEKDNKVKNLEIQEQHLRDLFEKAQTVEEMLQIENELRRIRTEIDALNISLADINDRAAMSTINLEVEEVKGAAFTIKGEKSVWERAREGFINTVNSIVRGFGNFIVSIISAAPIVVPAAIIFIILLFRIKKYWKKKI</sequence>
<dbReference type="Pfam" id="PF14257">
    <property type="entry name" value="DUF4349"/>
    <property type="match status" value="1"/>
</dbReference>
<feature type="domain" description="DUF4349" evidence="6">
    <location>
        <begin position="200"/>
        <end position="414"/>
    </location>
</feature>
<dbReference type="AlphaFoldDB" id="A0A974GVE1"/>